<evidence type="ECO:0000256" key="6">
    <source>
        <dbReference type="ARBA" id="ARBA00023004"/>
    </source>
</evidence>
<evidence type="ECO:0000256" key="1">
    <source>
        <dbReference type="ARBA" id="ARBA00004571"/>
    </source>
</evidence>
<dbReference type="EMBL" id="BMWX01000001">
    <property type="protein sequence ID" value="GGZ14864.1"/>
    <property type="molecule type" value="Genomic_DNA"/>
</dbReference>
<dbReference type="Gene3D" id="2.170.130.10">
    <property type="entry name" value="TonB-dependent receptor, plug domain"/>
    <property type="match status" value="1"/>
</dbReference>
<keyword evidence="17" id="KW-1185">Reference proteome</keyword>
<evidence type="ECO:0000256" key="11">
    <source>
        <dbReference type="PROSITE-ProRule" id="PRU01360"/>
    </source>
</evidence>
<keyword evidence="13" id="KW-1133">Transmembrane helix</keyword>
<evidence type="ECO:0000256" key="5">
    <source>
        <dbReference type="ARBA" id="ARBA00022692"/>
    </source>
</evidence>
<dbReference type="InterPro" id="IPR036942">
    <property type="entry name" value="Beta-barrel_TonB_sf"/>
</dbReference>
<proteinExistence type="inferred from homology"/>
<gene>
    <name evidence="16" type="ORF">GCM10007049_03580</name>
</gene>
<dbReference type="InterPro" id="IPR008969">
    <property type="entry name" value="CarboxyPept-like_regulatory"/>
</dbReference>
<evidence type="ECO:0000313" key="17">
    <source>
        <dbReference type="Proteomes" id="UP000619457"/>
    </source>
</evidence>
<reference evidence="16" key="1">
    <citation type="journal article" date="2014" name="Int. J. Syst. Evol. Microbiol.">
        <title>Complete genome sequence of Corynebacterium casei LMG S-19264T (=DSM 44701T), isolated from a smear-ripened cheese.</title>
        <authorList>
            <consortium name="US DOE Joint Genome Institute (JGI-PGF)"/>
            <person name="Walter F."/>
            <person name="Albersmeier A."/>
            <person name="Kalinowski J."/>
            <person name="Ruckert C."/>
        </authorList>
    </citation>
    <scope>NUCLEOTIDE SEQUENCE</scope>
    <source>
        <strain evidence="16">KCTC 12368</strain>
    </source>
</reference>
<keyword evidence="6" id="KW-0408">Iron</keyword>
<comment type="caution">
    <text evidence="16">The sequence shown here is derived from an EMBL/GenBank/DDBJ whole genome shotgun (WGS) entry which is preliminary data.</text>
</comment>
<keyword evidence="9 11" id="KW-0472">Membrane</keyword>
<keyword evidence="2 11" id="KW-0813">Transport</keyword>
<evidence type="ECO:0000256" key="12">
    <source>
        <dbReference type="RuleBase" id="RU003357"/>
    </source>
</evidence>
<dbReference type="InterPro" id="IPR023997">
    <property type="entry name" value="TonB-dep_OMP_SusC/RagA_CS"/>
</dbReference>
<evidence type="ECO:0000256" key="13">
    <source>
        <dbReference type="SAM" id="Phobius"/>
    </source>
</evidence>
<dbReference type="NCBIfam" id="TIGR04056">
    <property type="entry name" value="OMP_RagA_SusC"/>
    <property type="match status" value="1"/>
</dbReference>
<dbReference type="SUPFAM" id="SSF56935">
    <property type="entry name" value="Porins"/>
    <property type="match status" value="1"/>
</dbReference>
<comment type="similarity">
    <text evidence="11 12">Belongs to the TonB-dependent receptor family.</text>
</comment>
<organism evidence="16 17">
    <name type="scientific">Echinicola pacifica</name>
    <dbReference type="NCBI Taxonomy" id="346377"/>
    <lineage>
        <taxon>Bacteria</taxon>
        <taxon>Pseudomonadati</taxon>
        <taxon>Bacteroidota</taxon>
        <taxon>Cytophagia</taxon>
        <taxon>Cytophagales</taxon>
        <taxon>Cyclobacteriaceae</taxon>
        <taxon>Echinicola</taxon>
    </lineage>
</organism>
<dbReference type="Pfam" id="PF00593">
    <property type="entry name" value="TonB_dep_Rec_b-barrel"/>
    <property type="match status" value="1"/>
</dbReference>
<evidence type="ECO:0000259" key="14">
    <source>
        <dbReference type="Pfam" id="PF00593"/>
    </source>
</evidence>
<dbReference type="InterPro" id="IPR039426">
    <property type="entry name" value="TonB-dep_rcpt-like"/>
</dbReference>
<evidence type="ECO:0000256" key="10">
    <source>
        <dbReference type="ARBA" id="ARBA00023237"/>
    </source>
</evidence>
<evidence type="ECO:0000256" key="7">
    <source>
        <dbReference type="ARBA" id="ARBA00023065"/>
    </source>
</evidence>
<dbReference type="FunFam" id="2.170.130.10:FF:000008">
    <property type="entry name" value="SusC/RagA family TonB-linked outer membrane protein"/>
    <property type="match status" value="1"/>
</dbReference>
<name>A0A918UJQ0_9BACT</name>
<keyword evidence="8 12" id="KW-0798">TonB box</keyword>
<feature type="transmembrane region" description="Helical" evidence="13">
    <location>
        <begin position="27"/>
        <end position="48"/>
    </location>
</feature>
<sequence>MAVPKVELLYINHYNYMKNYLFRILRMTANSFLMLFITSLFSGVLFAYTSDAQSIDDIRISLKLDQQDLPQVFKEIEEKSGMSFTYQFSTTLFKDNPSRISLQAENETLSKILYDIAGQSGLSFKQVNENISVKVRNTELFSAGTTSAVEEIKIKGTVLDEKGNSIPGATVLVKGTTTGTATDLNGAFSFNVPDGATLIISFVGYVTQEVAIGNRQNIEVVLKEDAAQLDEVVVVGYGSQKKSDLTGAISSLNADDLTSGGTVSNVAQAIQGRASGVVVTQNSKAPGGSMSIRIRGANSVSSSNEPLYVVDGFPTDNGININPEDIASMEILKDASATAIYGSRGANGVVLISTKRGKAGEGNIAINAYTSTQNVIMPFNMLDGKDYMNLANDLYKEINGQENQENGAYTASQLASDVNTDWIDVTTRRSLVQNYSLQITGGSEKTKILTSLGYFDQEGVLNNTSFSRLSGRVNVDHQINDYIKTGVTMMAQRENSNYQVYDGNILNSNVLYSILTYDPTVPVYNADGSFARPPGGRGDNPLANLTARQNDVQKSTLNGSMFLEIALAKGLKARIDAGTEIREDRLGGYLSRASYQGGINDGVANLSSYSLTHNLFDMFLTYDKDINDRHTFQVMGGYSYEKYINESNGINVYGFSTDLYGYNNVGAASTITGVSSGKSENLLVSFFGRGNYSLDDKYLFTFTVRADGSSRFGEENKWGVFPSGSFAWRVVDEDFMQNQTLFSDLKFRMGYGRTGNERIGNYASYGLVSNAKYTYDGFTNSSGTYLNNTSPENSKLKWETTDQYNLGVDFSLFDNRLTFNLDGYYKRTDNLLIRVNLPKYSGYSSGLSNVGSTENKGFEFGMEYQVPTSSDFSWKTGLNFSVNKNKVLSLGDQSEILLTSSKPIGNVSEESYAIIQEGQPLGSLYGYKYIGVLQEGETYAPQPNSKAGDPLFVDVNGDGLITSADRSIIGSAYPKFTFGFNNSFFYKNFDLTLFFYGKVGNDLLNMTRMNLEWNRTEESLNRWTPSNTETDIPRNGFFYSQYGGYINDHFIEDASFVRLRNITLGYNVPLKTKAVQSIRIYAMGENLFTISNYSGWDPEVDTKGYENDNLVKYGGNAQSANAGAGLDFNSYPSMRSFTIGISAKF</sequence>
<evidence type="ECO:0000256" key="3">
    <source>
        <dbReference type="ARBA" id="ARBA00022452"/>
    </source>
</evidence>
<evidence type="ECO:0000256" key="9">
    <source>
        <dbReference type="ARBA" id="ARBA00023136"/>
    </source>
</evidence>
<keyword evidence="7" id="KW-0406">Ion transport</keyword>
<comment type="subcellular location">
    <subcellularLocation>
        <location evidence="1 11">Cell outer membrane</location>
        <topology evidence="1 11">Multi-pass membrane protein</topology>
    </subcellularLocation>
</comment>
<dbReference type="FunFam" id="2.60.40.1120:FF:000003">
    <property type="entry name" value="Outer membrane protein Omp121"/>
    <property type="match status" value="1"/>
</dbReference>
<dbReference type="Gene3D" id="2.60.40.1120">
    <property type="entry name" value="Carboxypeptidase-like, regulatory domain"/>
    <property type="match status" value="1"/>
</dbReference>
<dbReference type="PANTHER" id="PTHR32552">
    <property type="entry name" value="FERRICHROME IRON RECEPTOR-RELATED"/>
    <property type="match status" value="1"/>
</dbReference>
<keyword evidence="5 11" id="KW-0812">Transmembrane</keyword>
<evidence type="ECO:0000256" key="2">
    <source>
        <dbReference type="ARBA" id="ARBA00022448"/>
    </source>
</evidence>
<protein>
    <submittedName>
        <fullName evidence="16">SusC/RagA family TonB-linked outer membrane protein</fullName>
    </submittedName>
</protein>
<feature type="domain" description="TonB-dependent receptor plug" evidence="15">
    <location>
        <begin position="242"/>
        <end position="349"/>
    </location>
</feature>
<keyword evidence="3 11" id="KW-1134">Transmembrane beta strand</keyword>
<dbReference type="SUPFAM" id="SSF49464">
    <property type="entry name" value="Carboxypeptidase regulatory domain-like"/>
    <property type="match status" value="1"/>
</dbReference>
<keyword evidence="10 11" id="KW-0998">Cell outer membrane</keyword>
<dbReference type="InterPro" id="IPR037066">
    <property type="entry name" value="Plug_dom_sf"/>
</dbReference>
<dbReference type="GO" id="GO:0009279">
    <property type="term" value="C:cell outer membrane"/>
    <property type="evidence" value="ECO:0007669"/>
    <property type="project" value="UniProtKB-SubCell"/>
</dbReference>
<dbReference type="Pfam" id="PF07715">
    <property type="entry name" value="Plug"/>
    <property type="match status" value="1"/>
</dbReference>
<dbReference type="InterPro" id="IPR000531">
    <property type="entry name" value="Beta-barrel_TonB"/>
</dbReference>
<dbReference type="NCBIfam" id="TIGR04057">
    <property type="entry name" value="SusC_RagA_signa"/>
    <property type="match status" value="1"/>
</dbReference>
<keyword evidence="4" id="KW-0410">Iron transport</keyword>
<reference evidence="16" key="2">
    <citation type="submission" date="2020-09" db="EMBL/GenBank/DDBJ databases">
        <authorList>
            <person name="Sun Q."/>
            <person name="Kim S."/>
        </authorList>
    </citation>
    <scope>NUCLEOTIDE SEQUENCE</scope>
    <source>
        <strain evidence="16">KCTC 12368</strain>
    </source>
</reference>
<evidence type="ECO:0000259" key="15">
    <source>
        <dbReference type="Pfam" id="PF07715"/>
    </source>
</evidence>
<dbReference type="PANTHER" id="PTHR32552:SF81">
    <property type="entry name" value="TONB-DEPENDENT OUTER MEMBRANE RECEPTOR"/>
    <property type="match status" value="1"/>
</dbReference>
<dbReference type="Gene3D" id="2.40.170.20">
    <property type="entry name" value="TonB-dependent receptor, beta-barrel domain"/>
    <property type="match status" value="1"/>
</dbReference>
<dbReference type="InterPro" id="IPR012910">
    <property type="entry name" value="Plug_dom"/>
</dbReference>
<evidence type="ECO:0000256" key="8">
    <source>
        <dbReference type="ARBA" id="ARBA00023077"/>
    </source>
</evidence>
<accession>A0A918UJQ0</accession>
<evidence type="ECO:0000256" key="4">
    <source>
        <dbReference type="ARBA" id="ARBA00022496"/>
    </source>
</evidence>
<feature type="domain" description="TonB-dependent receptor-like beta-barrel" evidence="14">
    <location>
        <begin position="498"/>
        <end position="914"/>
    </location>
</feature>
<dbReference type="GO" id="GO:0006826">
    <property type="term" value="P:iron ion transport"/>
    <property type="evidence" value="ECO:0007669"/>
    <property type="project" value="UniProtKB-KW"/>
</dbReference>
<dbReference type="AlphaFoldDB" id="A0A918UJQ0"/>
<dbReference type="Pfam" id="PF13715">
    <property type="entry name" value="CarbopepD_reg_2"/>
    <property type="match status" value="1"/>
</dbReference>
<dbReference type="InterPro" id="IPR023996">
    <property type="entry name" value="TonB-dep_OMP_SusC/RagA"/>
</dbReference>
<dbReference type="PROSITE" id="PS52016">
    <property type="entry name" value="TONB_DEPENDENT_REC_3"/>
    <property type="match status" value="1"/>
</dbReference>
<evidence type="ECO:0000313" key="16">
    <source>
        <dbReference type="EMBL" id="GGZ14864.1"/>
    </source>
</evidence>
<dbReference type="Proteomes" id="UP000619457">
    <property type="component" value="Unassembled WGS sequence"/>
</dbReference>